<organism evidence="2 3">
    <name type="scientific">Enterococcus columbae DSM 7374 = ATCC 51263</name>
    <dbReference type="NCBI Taxonomy" id="1121865"/>
    <lineage>
        <taxon>Bacteria</taxon>
        <taxon>Bacillati</taxon>
        <taxon>Bacillota</taxon>
        <taxon>Bacilli</taxon>
        <taxon>Lactobacillales</taxon>
        <taxon>Enterococcaceae</taxon>
        <taxon>Enterococcus</taxon>
    </lineage>
</organism>
<comment type="caution">
    <text evidence="2">The sequence shown here is derived from an EMBL/GenBank/DDBJ whole genome shotgun (WGS) entry which is preliminary data.</text>
</comment>
<sequence length="73" mass="8811">MKSFWNRLNIYFKQHPYQEVLLPALVGSILGITIEFLLHGDFLIENIWFVLFINLVLLYKVYRKQKKIKAKKK</sequence>
<keyword evidence="3" id="KW-1185">Reference proteome</keyword>
<evidence type="ECO:0000256" key="1">
    <source>
        <dbReference type="SAM" id="Phobius"/>
    </source>
</evidence>
<evidence type="ECO:0000313" key="3">
    <source>
        <dbReference type="Proteomes" id="UP000014113"/>
    </source>
</evidence>
<keyword evidence="1" id="KW-1133">Transmembrane helix</keyword>
<evidence type="ECO:0000313" key="2">
    <source>
        <dbReference type="EMBL" id="EOW80523.1"/>
    </source>
</evidence>
<feature type="transmembrane region" description="Helical" evidence="1">
    <location>
        <begin position="46"/>
        <end position="62"/>
    </location>
</feature>
<gene>
    <name evidence="2" type="ORF">I568_01700</name>
</gene>
<dbReference type="Proteomes" id="UP000014113">
    <property type="component" value="Unassembled WGS sequence"/>
</dbReference>
<keyword evidence="1" id="KW-0812">Transmembrane</keyword>
<protein>
    <submittedName>
        <fullName evidence="2">Uncharacterized protein</fullName>
    </submittedName>
</protein>
<feature type="transmembrane region" description="Helical" evidence="1">
    <location>
        <begin position="20"/>
        <end position="40"/>
    </location>
</feature>
<proteinExistence type="predicted"/>
<dbReference type="PATRIC" id="fig|1121865.3.peg.1049"/>
<dbReference type="STRING" id="1121865.OMW_01080"/>
<keyword evidence="1" id="KW-0472">Membrane</keyword>
<dbReference type="AlphaFoldDB" id="S1N4H3"/>
<dbReference type="OrthoDB" id="2193762at2"/>
<reference evidence="2 3" key="1">
    <citation type="submission" date="2013-03" db="EMBL/GenBank/DDBJ databases">
        <title>The Genome Sequence of Enterococcus columbae ATCC_51263 (PacBio/Illumina hybrid assembly).</title>
        <authorList>
            <consortium name="The Broad Institute Genomics Platform"/>
            <consortium name="The Broad Institute Genome Sequencing Center for Infectious Disease"/>
            <person name="Earl A."/>
            <person name="Russ C."/>
            <person name="Gilmore M."/>
            <person name="Surin D."/>
            <person name="Walker B."/>
            <person name="Young S."/>
            <person name="Zeng Q."/>
            <person name="Gargeya S."/>
            <person name="Fitzgerald M."/>
            <person name="Haas B."/>
            <person name="Abouelleil A."/>
            <person name="Allen A.W."/>
            <person name="Alvarado L."/>
            <person name="Arachchi H.M."/>
            <person name="Berlin A.M."/>
            <person name="Chapman S.B."/>
            <person name="Gainer-Dewar J."/>
            <person name="Goldberg J."/>
            <person name="Griggs A."/>
            <person name="Gujja S."/>
            <person name="Hansen M."/>
            <person name="Howarth C."/>
            <person name="Imamovic A."/>
            <person name="Ireland A."/>
            <person name="Larimer J."/>
            <person name="McCowan C."/>
            <person name="Murphy C."/>
            <person name="Pearson M."/>
            <person name="Poon T.W."/>
            <person name="Priest M."/>
            <person name="Roberts A."/>
            <person name="Saif S."/>
            <person name="Shea T."/>
            <person name="Sisk P."/>
            <person name="Sykes S."/>
            <person name="Wortman J."/>
            <person name="Nusbaum C."/>
            <person name="Birren B."/>
        </authorList>
    </citation>
    <scope>NUCLEOTIDE SEQUENCE [LARGE SCALE GENOMIC DNA]</scope>
    <source>
        <strain evidence="2 3">ATCC 51263</strain>
    </source>
</reference>
<name>S1N4H3_9ENTE</name>
<accession>S1N4H3</accession>
<dbReference type="EMBL" id="ASWJ01000008">
    <property type="protein sequence ID" value="EOW80523.1"/>
    <property type="molecule type" value="Genomic_DNA"/>
</dbReference>